<keyword evidence="1" id="KW-1133">Transmembrane helix</keyword>
<comment type="caution">
    <text evidence="2">The sequence shown here is derived from an EMBL/GenBank/DDBJ whole genome shotgun (WGS) entry which is preliminary data.</text>
</comment>
<dbReference type="Proteomes" id="UP000054821">
    <property type="component" value="Unassembled WGS sequence"/>
</dbReference>
<keyword evidence="1" id="KW-0812">Transmembrane</keyword>
<sequence>MVFSLPRATGAANPRGLPVPPSSRFCASLLQGKEHYNFGLEDDILSSTDVLRDVEDAAYRRTMDFAFTHGLDQASGDVQIHLKQPLYKYNKSKKGKYGYSMLPRSRYRIAQLCRHMESQQPNSWRQLWRDNRNRSNYYTFWSVIIFGVFGILLALAGLGASIAQAWASFRAIGMT</sequence>
<gene>
    <name evidence="2" type="ORF">TGAM01_v205741</name>
</gene>
<protein>
    <submittedName>
        <fullName evidence="2">Uncharacterized protein</fullName>
    </submittedName>
</protein>
<dbReference type="GeneID" id="36347596"/>
<dbReference type="EMBL" id="JPDN02000018">
    <property type="protein sequence ID" value="PON25447.1"/>
    <property type="molecule type" value="Genomic_DNA"/>
</dbReference>
<dbReference type="AlphaFoldDB" id="A0A2P4ZMC5"/>
<evidence type="ECO:0000256" key="1">
    <source>
        <dbReference type="SAM" id="Phobius"/>
    </source>
</evidence>
<organism evidence="2 3">
    <name type="scientific">Trichoderma gamsii</name>
    <dbReference type="NCBI Taxonomy" id="398673"/>
    <lineage>
        <taxon>Eukaryota</taxon>
        <taxon>Fungi</taxon>
        <taxon>Dikarya</taxon>
        <taxon>Ascomycota</taxon>
        <taxon>Pezizomycotina</taxon>
        <taxon>Sordariomycetes</taxon>
        <taxon>Hypocreomycetidae</taxon>
        <taxon>Hypocreales</taxon>
        <taxon>Hypocreaceae</taxon>
        <taxon>Trichoderma</taxon>
    </lineage>
</organism>
<reference evidence="2 3" key="1">
    <citation type="journal article" date="2016" name="Genome Announc.">
        <title>Draft Whole-Genome Sequence of Trichoderma gamsii T6085, a Promising Biocontrol Agent of Fusarium Head Blight on Wheat.</title>
        <authorList>
            <person name="Baroncelli R."/>
            <person name="Zapparata A."/>
            <person name="Piaggeschi G."/>
            <person name="Sarrocco S."/>
            <person name="Vannacci G."/>
        </authorList>
    </citation>
    <scope>NUCLEOTIDE SEQUENCE [LARGE SCALE GENOMIC DNA]</scope>
    <source>
        <strain evidence="2 3">T6085</strain>
    </source>
</reference>
<feature type="transmembrane region" description="Helical" evidence="1">
    <location>
        <begin position="138"/>
        <end position="167"/>
    </location>
</feature>
<name>A0A2P4ZMC5_9HYPO</name>
<dbReference type="RefSeq" id="XP_024405559.1">
    <property type="nucleotide sequence ID" value="XM_024549701.1"/>
</dbReference>
<proteinExistence type="predicted"/>
<evidence type="ECO:0000313" key="3">
    <source>
        <dbReference type="Proteomes" id="UP000054821"/>
    </source>
</evidence>
<keyword evidence="1" id="KW-0472">Membrane</keyword>
<evidence type="ECO:0000313" key="2">
    <source>
        <dbReference type="EMBL" id="PON25447.1"/>
    </source>
</evidence>
<accession>A0A2P4ZMC5</accession>
<keyword evidence="3" id="KW-1185">Reference proteome</keyword>